<feature type="region of interest" description="Disordered" evidence="1">
    <location>
        <begin position="51"/>
        <end position="124"/>
    </location>
</feature>
<organism evidence="2 3">
    <name type="scientific">Haloarcula onubensis</name>
    <dbReference type="NCBI Taxonomy" id="2950539"/>
    <lineage>
        <taxon>Archaea</taxon>
        <taxon>Methanobacteriati</taxon>
        <taxon>Methanobacteriota</taxon>
        <taxon>Stenosarchaea group</taxon>
        <taxon>Halobacteria</taxon>
        <taxon>Halobacteriales</taxon>
        <taxon>Haloarculaceae</taxon>
        <taxon>Haloarcula</taxon>
    </lineage>
</organism>
<evidence type="ECO:0000256" key="1">
    <source>
        <dbReference type="SAM" id="MobiDB-lite"/>
    </source>
</evidence>
<keyword evidence="3" id="KW-1185">Reference proteome</keyword>
<sequence>MPDLDTRPQDDDSRPLSFYEEDSWRRRQVLSAGTVTVLTALSGCLGFLNQTGDDASPEQETSVSSGQEVGRDETSSSRDYREPRSEIESPDASESAETTLGNEFVNGPVDSPLTNDHPWIDDPEGNLQLTDVTVHMGTQWVFDYHLLEDDTLAVSVAGDRFIVEGNVHLEWECDTFGLTHVLMNGRVGEIYLEPVANDACRTNENSAGRGPWLAPFSVTGCFNGGRPDALEVHLEGPFIQGDGPRGGAYTFQEL</sequence>
<evidence type="ECO:0000313" key="3">
    <source>
        <dbReference type="Proteomes" id="UP001268864"/>
    </source>
</evidence>
<gene>
    <name evidence="2" type="ORF">NDI86_17555</name>
</gene>
<dbReference type="Proteomes" id="UP001268864">
    <property type="component" value="Unassembled WGS sequence"/>
</dbReference>
<reference evidence="2 3" key="1">
    <citation type="submission" date="2022-06" db="EMBL/GenBank/DDBJ databases">
        <title>Halomicroarcula sp. a new haloarchaeum isolate from saline soil.</title>
        <authorList>
            <person name="Strakova D."/>
            <person name="Galisteo C."/>
            <person name="Sanchez-Porro C."/>
            <person name="Ventosa A."/>
        </authorList>
    </citation>
    <scope>NUCLEOTIDE SEQUENCE [LARGE SCALE GENOMIC DNA]</scope>
    <source>
        <strain evidence="2 3">S3CR25-11</strain>
    </source>
</reference>
<proteinExistence type="predicted"/>
<protein>
    <submittedName>
        <fullName evidence="2">Uncharacterized protein</fullName>
    </submittedName>
</protein>
<feature type="compositionally biased region" description="Polar residues" evidence="1">
    <location>
        <begin position="51"/>
        <end position="67"/>
    </location>
</feature>
<dbReference type="RefSeq" id="WP_310901686.1">
    <property type="nucleotide sequence ID" value="NZ_JAMQOS010000006.1"/>
</dbReference>
<comment type="caution">
    <text evidence="2">The sequence shown here is derived from an EMBL/GenBank/DDBJ whole genome shotgun (WGS) entry which is preliminary data.</text>
</comment>
<dbReference type="EMBL" id="JAMQOS010000006">
    <property type="protein sequence ID" value="MDS0283925.1"/>
    <property type="molecule type" value="Genomic_DNA"/>
</dbReference>
<name>A0ABU2FT47_9EURY</name>
<accession>A0ABU2FT47</accession>
<feature type="compositionally biased region" description="Basic and acidic residues" evidence="1">
    <location>
        <begin position="69"/>
        <end position="87"/>
    </location>
</feature>
<evidence type="ECO:0000313" key="2">
    <source>
        <dbReference type="EMBL" id="MDS0283925.1"/>
    </source>
</evidence>